<evidence type="ECO:0000256" key="1">
    <source>
        <dbReference type="SAM" id="SignalP"/>
    </source>
</evidence>
<organism evidence="3 4">
    <name type="scientific">Bosea vaviloviae</name>
    <dbReference type="NCBI Taxonomy" id="1526658"/>
    <lineage>
        <taxon>Bacteria</taxon>
        <taxon>Pseudomonadati</taxon>
        <taxon>Pseudomonadota</taxon>
        <taxon>Alphaproteobacteria</taxon>
        <taxon>Hyphomicrobiales</taxon>
        <taxon>Boseaceae</taxon>
        <taxon>Bosea</taxon>
    </lineage>
</organism>
<dbReference type="PATRIC" id="fig|1526658.3.peg.3145"/>
<gene>
    <name evidence="3" type="ORF">AE618_04045</name>
</gene>
<comment type="caution">
    <text evidence="3">The sequence shown here is derived from an EMBL/GenBank/DDBJ whole genome shotgun (WGS) entry which is preliminary data.</text>
</comment>
<dbReference type="OrthoDB" id="423529at2"/>
<feature type="domain" description="DUF3616" evidence="2">
    <location>
        <begin position="205"/>
        <end position="356"/>
    </location>
</feature>
<reference evidence="3 4" key="1">
    <citation type="submission" date="2015-07" db="EMBL/GenBank/DDBJ databases">
        <title>Whole genome sequencing of Bosea vaviloviae isolated from cave pool.</title>
        <authorList>
            <person name="Tan N.E.H."/>
            <person name="Lee Y.P."/>
            <person name="Gan H.M."/>
            <person name="Barton H."/>
            <person name="Savka M.A."/>
        </authorList>
    </citation>
    <scope>NUCLEOTIDE SEQUENCE [LARGE SCALE GENOMIC DNA]</scope>
    <source>
        <strain evidence="3 4">SD260</strain>
    </source>
</reference>
<evidence type="ECO:0000313" key="3">
    <source>
        <dbReference type="EMBL" id="KPH82109.1"/>
    </source>
</evidence>
<dbReference type="InterPro" id="IPR022060">
    <property type="entry name" value="DUF3616"/>
</dbReference>
<proteinExistence type="predicted"/>
<keyword evidence="1" id="KW-0732">Signal</keyword>
<feature type="signal peptide" evidence="1">
    <location>
        <begin position="1"/>
        <end position="30"/>
    </location>
</feature>
<sequence>MAHHHIRFNGLWSVLLISLLAGAPSGSVQAQSEPWPVKGKLFGQAKDAKGADFKKSEDVSGIACATETGFPRLCLVADDEAPGAQIVILRDGEIIAGSFIPLVSDIHVSGKGKQRLAELDAEAVAYAGGSFYVTGSHGRPRHSDDGTTEADAKAAVTRRIFKITLPADAVDLATGKLTGSASVTPSTALETQLKIKLDGAFDAALKDNGLTIEGLAVTGTTLHVGLRAPVLSDSGDAGAAKAVILSTPLEAIFGPSQGKDASTLTRLDLKTQAGAPRGIRDLVAYKGSLMMIAGPVLDPSDDAVKAGDYTIYRFSDGQTTKLADLPGYGTKIKPEALLPLNQTGDTVRALILFDGAEEGGGRTVTFKLS</sequence>
<keyword evidence="4" id="KW-1185">Reference proteome</keyword>
<evidence type="ECO:0000259" key="2">
    <source>
        <dbReference type="Pfam" id="PF12275"/>
    </source>
</evidence>
<dbReference type="RefSeq" id="WP_054207766.1">
    <property type="nucleotide sequence ID" value="NZ_LGSZ01000022.1"/>
</dbReference>
<name>A0A0N1F6Y1_9HYPH</name>
<dbReference type="Proteomes" id="UP000037822">
    <property type="component" value="Unassembled WGS sequence"/>
</dbReference>
<dbReference type="Pfam" id="PF12275">
    <property type="entry name" value="DUF3616"/>
    <property type="match status" value="1"/>
</dbReference>
<dbReference type="EMBL" id="LGSZ01000022">
    <property type="protein sequence ID" value="KPH82109.1"/>
    <property type="molecule type" value="Genomic_DNA"/>
</dbReference>
<accession>A0A0N1F6Y1</accession>
<feature type="chain" id="PRO_5005870936" description="DUF3616 domain-containing protein" evidence="1">
    <location>
        <begin position="31"/>
        <end position="369"/>
    </location>
</feature>
<dbReference type="AlphaFoldDB" id="A0A0N1F6Y1"/>
<evidence type="ECO:0000313" key="4">
    <source>
        <dbReference type="Proteomes" id="UP000037822"/>
    </source>
</evidence>
<protein>
    <recommendedName>
        <fullName evidence="2">DUF3616 domain-containing protein</fullName>
    </recommendedName>
</protein>